<dbReference type="Pfam" id="PF22660">
    <property type="entry name" value="RS_preATP-grasp-like"/>
    <property type="match status" value="1"/>
</dbReference>
<dbReference type="InterPro" id="IPR048740">
    <property type="entry name" value="PurT_C"/>
</dbReference>
<sequence length="517" mass="54403">MAIWHARHGPIGLADRPEGVNGIVVTQEGSPPSEQGTATSADIVEPVPAAAAPVTEEAVRATNGAKSSSKTAKAATPVEAVGKTVEAEAPAPEAVADLAGEGHTEDRTGQAVPQTLKAPAPADLPADEAEPPVGNRTTVMLLGSGELAKELAISFQRLGAEVIVVDAGKGGPAQGVADRAVLAPIGESERLYDLIEKERPRFVLPLVEAASREALDKLAEGEVTQVIPTAKAVRLAGDREGMRRMAAEELGLPTPSYWFANSVEELRTVLETSGFPAVVRPVAAAYGQGQSVVLRDGDVTPAWEQAIAANIGGSQRVMVETAVDIDYEITLLTVRTAGIGGATRLYFCEPIAHRQSGTDAMQMWQPQPLSQAALELARSIAARAVNALGGHGVYGVELFVRGDEVYFCDVSARPYDSGLVTVRSQRLSEYDMHARAVLGAPVDTILVSPAAAEVVYGDGDGPSPRQLDEALQTPESDLRVFGHTEAHRRRRVAVALATAPNTALALNRAQQVARHLR</sequence>
<dbReference type="Gene3D" id="3.30.1490.20">
    <property type="entry name" value="ATP-grasp fold, A domain"/>
    <property type="match status" value="1"/>
</dbReference>
<keyword evidence="9" id="KW-0808">Transferase</keyword>
<dbReference type="InterPro" id="IPR003135">
    <property type="entry name" value="ATP-grasp_carboxylate-amine"/>
</dbReference>
<dbReference type="InterPro" id="IPR013815">
    <property type="entry name" value="ATP_grasp_subdomain_1"/>
</dbReference>
<accession>A0A1U0SF58</accession>
<dbReference type="InterPro" id="IPR016185">
    <property type="entry name" value="PreATP-grasp_dom_sf"/>
</dbReference>
<dbReference type="SUPFAM" id="SSF51246">
    <property type="entry name" value="Rudiment single hybrid motif"/>
    <property type="match status" value="1"/>
</dbReference>
<dbReference type="Gene3D" id="3.30.470.20">
    <property type="entry name" value="ATP-grasp fold, B domain"/>
    <property type="match status" value="1"/>
</dbReference>
<keyword evidence="3" id="KW-0658">Purine biosynthesis</keyword>
<feature type="domain" description="ATP-grasp" evidence="8">
    <location>
        <begin position="244"/>
        <end position="438"/>
    </location>
</feature>
<dbReference type="InterPro" id="IPR011761">
    <property type="entry name" value="ATP-grasp"/>
</dbReference>
<dbReference type="Pfam" id="PF02222">
    <property type="entry name" value="ATP-grasp"/>
    <property type="match status" value="1"/>
</dbReference>
<evidence type="ECO:0000256" key="1">
    <source>
        <dbReference type="ARBA" id="ARBA00022598"/>
    </source>
</evidence>
<dbReference type="GO" id="GO:0006164">
    <property type="term" value="P:purine nucleotide biosynthetic process"/>
    <property type="evidence" value="ECO:0007669"/>
    <property type="project" value="UniProtKB-KW"/>
</dbReference>
<feature type="compositionally biased region" description="Low complexity" evidence="7">
    <location>
        <begin position="87"/>
        <end position="96"/>
    </location>
</feature>
<keyword evidence="2 6" id="KW-0547">Nucleotide-binding</keyword>
<comment type="pathway">
    <text evidence="5">Purine metabolism.</text>
</comment>
<dbReference type="EMBL" id="FVGW01000001">
    <property type="protein sequence ID" value="SKL62062.1"/>
    <property type="molecule type" value="Genomic_DNA"/>
</dbReference>
<feature type="compositionally biased region" description="Low complexity" evidence="7">
    <location>
        <begin position="61"/>
        <end position="76"/>
    </location>
</feature>
<reference evidence="9 10" key="1">
    <citation type="submission" date="2016-11" db="EMBL/GenBank/DDBJ databases">
        <authorList>
            <consortium name="Pathogen Informatics"/>
        </authorList>
    </citation>
    <scope>NUCLEOTIDE SEQUENCE [LARGE SCALE GENOMIC DNA]</scope>
    <source>
        <strain evidence="9 10">911</strain>
    </source>
</reference>
<protein>
    <submittedName>
        <fullName evidence="9">Phosphoribosylglycinamide formyltransferase 2</fullName>
        <ecNumber evidence="9">2.1.2.-</ecNumber>
    </submittedName>
</protein>
<dbReference type="GO" id="GO:0016874">
    <property type="term" value="F:ligase activity"/>
    <property type="evidence" value="ECO:0007669"/>
    <property type="project" value="UniProtKB-KW"/>
</dbReference>
<dbReference type="EC" id="2.1.2.-" evidence="9"/>
<evidence type="ECO:0000256" key="4">
    <source>
        <dbReference type="ARBA" id="ARBA00022840"/>
    </source>
</evidence>
<evidence type="ECO:0000313" key="9">
    <source>
        <dbReference type="EMBL" id="SKL62062.1"/>
    </source>
</evidence>
<dbReference type="PANTHER" id="PTHR43055">
    <property type="entry name" value="FORMATE-DEPENDENT PHOSPHORIBOSYLGLYCINAMIDE FORMYLTRANSFERASE"/>
    <property type="match status" value="1"/>
</dbReference>
<dbReference type="Pfam" id="PF21244">
    <property type="entry name" value="PurT_C"/>
    <property type="match status" value="1"/>
</dbReference>
<evidence type="ECO:0000256" key="6">
    <source>
        <dbReference type="PROSITE-ProRule" id="PRU00409"/>
    </source>
</evidence>
<dbReference type="InterPro" id="IPR054350">
    <property type="entry name" value="PurT/PurK_preATP-grasp"/>
</dbReference>
<name>A0A1U0SF58_9MYCO</name>
<dbReference type="InterPro" id="IPR011054">
    <property type="entry name" value="Rudment_hybrid_motif"/>
</dbReference>
<dbReference type="GO" id="GO:0005829">
    <property type="term" value="C:cytosol"/>
    <property type="evidence" value="ECO:0007669"/>
    <property type="project" value="TreeGrafter"/>
</dbReference>
<dbReference type="NCBIfam" id="NF006766">
    <property type="entry name" value="PRK09288.1"/>
    <property type="match status" value="1"/>
</dbReference>
<dbReference type="Gene3D" id="3.40.50.20">
    <property type="match status" value="1"/>
</dbReference>
<dbReference type="Proteomes" id="UP000190074">
    <property type="component" value="Unassembled WGS sequence"/>
</dbReference>
<keyword evidence="4 6" id="KW-0067">ATP-binding</keyword>
<feature type="region of interest" description="Disordered" evidence="7">
    <location>
        <begin position="61"/>
        <end position="132"/>
    </location>
</feature>
<dbReference type="PROSITE" id="PS50975">
    <property type="entry name" value="ATP_GRASP"/>
    <property type="match status" value="1"/>
</dbReference>
<dbReference type="GO" id="GO:0046872">
    <property type="term" value="F:metal ion binding"/>
    <property type="evidence" value="ECO:0007669"/>
    <property type="project" value="InterPro"/>
</dbReference>
<evidence type="ECO:0000259" key="8">
    <source>
        <dbReference type="PROSITE" id="PS50975"/>
    </source>
</evidence>
<evidence type="ECO:0000313" key="10">
    <source>
        <dbReference type="Proteomes" id="UP000190074"/>
    </source>
</evidence>
<dbReference type="PANTHER" id="PTHR43055:SF1">
    <property type="entry name" value="FORMATE-DEPENDENT PHOSPHORIBOSYLGLYCINAMIDE FORMYLTRANSFERASE"/>
    <property type="match status" value="1"/>
</dbReference>
<gene>
    <name evidence="9" type="primary">purT_1</name>
    <name evidence="9" type="ORF">SAMEA2259716_01214</name>
</gene>
<dbReference type="SUPFAM" id="SSF52440">
    <property type="entry name" value="PreATP-grasp domain"/>
    <property type="match status" value="1"/>
</dbReference>
<proteinExistence type="predicted"/>
<evidence type="ECO:0000256" key="2">
    <source>
        <dbReference type="ARBA" id="ARBA00022741"/>
    </source>
</evidence>
<evidence type="ECO:0000256" key="5">
    <source>
        <dbReference type="ARBA" id="ARBA00025704"/>
    </source>
</evidence>
<keyword evidence="1" id="KW-0436">Ligase</keyword>
<evidence type="ECO:0000256" key="3">
    <source>
        <dbReference type="ARBA" id="ARBA00022755"/>
    </source>
</evidence>
<dbReference type="AlphaFoldDB" id="A0A1U0SF58"/>
<dbReference type="SUPFAM" id="SSF56059">
    <property type="entry name" value="Glutathione synthetase ATP-binding domain-like"/>
    <property type="match status" value="1"/>
</dbReference>
<dbReference type="GO" id="GO:0005524">
    <property type="term" value="F:ATP binding"/>
    <property type="evidence" value="ECO:0007669"/>
    <property type="project" value="UniProtKB-UniRule"/>
</dbReference>
<dbReference type="GO" id="GO:0016740">
    <property type="term" value="F:transferase activity"/>
    <property type="evidence" value="ECO:0007669"/>
    <property type="project" value="UniProtKB-KW"/>
</dbReference>
<organism evidence="9 10">
    <name type="scientific">Mycobacteroides abscessus subsp. massiliense</name>
    <dbReference type="NCBI Taxonomy" id="1962118"/>
    <lineage>
        <taxon>Bacteria</taxon>
        <taxon>Bacillati</taxon>
        <taxon>Actinomycetota</taxon>
        <taxon>Actinomycetes</taxon>
        <taxon>Mycobacteriales</taxon>
        <taxon>Mycobacteriaceae</taxon>
        <taxon>Mycobacteroides</taxon>
        <taxon>Mycobacteroides abscessus</taxon>
    </lineage>
</organism>
<evidence type="ECO:0000256" key="7">
    <source>
        <dbReference type="SAM" id="MobiDB-lite"/>
    </source>
</evidence>